<dbReference type="GO" id="GO:0008977">
    <property type="term" value="F:prephenate dehydrogenase (NAD+) activity"/>
    <property type="evidence" value="ECO:0007669"/>
    <property type="project" value="UniProtKB-EC"/>
</dbReference>
<proteinExistence type="inferred from homology"/>
<dbReference type="GO" id="GO:0004665">
    <property type="term" value="F:prephenate dehydrogenase (NADP+) activity"/>
    <property type="evidence" value="ECO:0007669"/>
    <property type="project" value="InterPro"/>
</dbReference>
<dbReference type="Proteomes" id="UP000658613">
    <property type="component" value="Unassembled WGS sequence"/>
</dbReference>
<sequence length="323" mass="33820">MIDPSKNSLSVCVLGLGLIGGSIMRDLAAADVEVFGYNRSAAGARGAEKDGFDVTTDLTAVLQRAEKAGALIVIAVPMHAVGVALDAINEHAPNCGITDVVSVKAAVYDLVRERGMGQRYVGGHPMAGTEYSGWMASKTGLFDGAAWAVAYDYALENPTSQKWMDVFGQVCAVAQICGSEIVPVTVGHHDESVARVSHLPHVLAEALAVIGDRGGTLAQSLAAGSFAGATRVAGTKPELVRAMCETNGPALVKTLDEIIPILQKAREDLETPTIKDLAEAGNNAYVRFGARASRPVMRINPGGPGWVDQLKQAESIGGRIEVM</sequence>
<name>A0A931GT21_9CORY</name>
<dbReference type="AlphaFoldDB" id="A0A931GT21"/>
<dbReference type="EC" id="1.3.1.12" evidence="4"/>
<evidence type="ECO:0000256" key="2">
    <source>
        <dbReference type="ARBA" id="ARBA00023002"/>
    </source>
</evidence>
<accession>A0A931GT21</accession>
<protein>
    <submittedName>
        <fullName evidence="4">Prephenate dehydrogenase</fullName>
        <ecNumber evidence="4">1.3.1.12</ecNumber>
    </submittedName>
</protein>
<dbReference type="Gene3D" id="1.10.3660.10">
    <property type="entry name" value="6-phosphogluconate dehydrogenase C-terminal like domain"/>
    <property type="match status" value="1"/>
</dbReference>
<dbReference type="InterPro" id="IPR036291">
    <property type="entry name" value="NAD(P)-bd_dom_sf"/>
</dbReference>
<dbReference type="SUPFAM" id="SSF48179">
    <property type="entry name" value="6-phosphogluconate dehydrogenase C-terminal domain-like"/>
    <property type="match status" value="1"/>
</dbReference>
<dbReference type="PROSITE" id="PS51176">
    <property type="entry name" value="PDH_ADH"/>
    <property type="match status" value="1"/>
</dbReference>
<dbReference type="InterPro" id="IPR046825">
    <property type="entry name" value="PDH_C"/>
</dbReference>
<feature type="domain" description="Prephenate/arogenate dehydrogenase" evidence="3">
    <location>
        <begin position="9"/>
        <end position="299"/>
    </location>
</feature>
<evidence type="ECO:0000256" key="1">
    <source>
        <dbReference type="ARBA" id="ARBA00007964"/>
    </source>
</evidence>
<keyword evidence="2 4" id="KW-0560">Oxidoreductase</keyword>
<dbReference type="InterPro" id="IPR008927">
    <property type="entry name" value="6-PGluconate_DH-like_C_sf"/>
</dbReference>
<dbReference type="InterPro" id="IPR003099">
    <property type="entry name" value="Prephen_DH"/>
</dbReference>
<dbReference type="Pfam" id="PF20463">
    <property type="entry name" value="PDH_C"/>
    <property type="match status" value="1"/>
</dbReference>
<dbReference type="PANTHER" id="PTHR21363">
    <property type="entry name" value="PREPHENATE DEHYDROGENASE"/>
    <property type="match status" value="1"/>
</dbReference>
<dbReference type="PANTHER" id="PTHR21363:SF0">
    <property type="entry name" value="PREPHENATE DEHYDROGENASE [NADP(+)]"/>
    <property type="match status" value="1"/>
</dbReference>
<dbReference type="Gene3D" id="3.40.50.720">
    <property type="entry name" value="NAD(P)-binding Rossmann-like Domain"/>
    <property type="match status" value="1"/>
</dbReference>
<dbReference type="GO" id="GO:0006571">
    <property type="term" value="P:tyrosine biosynthetic process"/>
    <property type="evidence" value="ECO:0007669"/>
    <property type="project" value="InterPro"/>
</dbReference>
<keyword evidence="5" id="KW-1185">Reference proteome</keyword>
<evidence type="ECO:0000259" key="3">
    <source>
        <dbReference type="PROSITE" id="PS51176"/>
    </source>
</evidence>
<gene>
    <name evidence="4" type="ORF">IW254_001546</name>
</gene>
<dbReference type="GO" id="GO:0070403">
    <property type="term" value="F:NAD+ binding"/>
    <property type="evidence" value="ECO:0007669"/>
    <property type="project" value="InterPro"/>
</dbReference>
<comment type="similarity">
    <text evidence="1">Belongs to the prephenate/arogenate dehydrogenase family.</text>
</comment>
<organism evidence="4 5">
    <name type="scientific">Corynebacterium aquatimens</name>
    <dbReference type="NCBI Taxonomy" id="1190508"/>
    <lineage>
        <taxon>Bacteria</taxon>
        <taxon>Bacillati</taxon>
        <taxon>Actinomycetota</taxon>
        <taxon>Actinomycetes</taxon>
        <taxon>Mycobacteriales</taxon>
        <taxon>Corynebacteriaceae</taxon>
        <taxon>Corynebacterium</taxon>
    </lineage>
</organism>
<dbReference type="EMBL" id="JADOUE010000001">
    <property type="protein sequence ID" value="MBG6122577.1"/>
    <property type="molecule type" value="Genomic_DNA"/>
</dbReference>
<evidence type="ECO:0000313" key="4">
    <source>
        <dbReference type="EMBL" id="MBG6122577.1"/>
    </source>
</evidence>
<reference evidence="4" key="1">
    <citation type="submission" date="2020-11" db="EMBL/GenBank/DDBJ databases">
        <title>Sequencing the genomes of 1000 actinobacteria strains.</title>
        <authorList>
            <person name="Klenk H.-P."/>
        </authorList>
    </citation>
    <scope>NUCLEOTIDE SEQUENCE</scope>
    <source>
        <strain evidence="4">DSM 45632</strain>
    </source>
</reference>
<dbReference type="Pfam" id="PF02153">
    <property type="entry name" value="PDH_N"/>
    <property type="match status" value="1"/>
</dbReference>
<dbReference type="RefSeq" id="WP_376993191.1">
    <property type="nucleotide sequence ID" value="NZ_JADOUE010000001.1"/>
</dbReference>
<dbReference type="InterPro" id="IPR046826">
    <property type="entry name" value="PDH_N"/>
</dbReference>
<evidence type="ECO:0000313" key="5">
    <source>
        <dbReference type="Proteomes" id="UP000658613"/>
    </source>
</evidence>
<comment type="caution">
    <text evidence="4">The sequence shown here is derived from an EMBL/GenBank/DDBJ whole genome shotgun (WGS) entry which is preliminary data.</text>
</comment>
<dbReference type="InterPro" id="IPR050812">
    <property type="entry name" value="Preph/Arog_dehydrog"/>
</dbReference>
<dbReference type="NCBIfam" id="NF005108">
    <property type="entry name" value="PRK06545.1-6"/>
    <property type="match status" value="1"/>
</dbReference>
<dbReference type="SUPFAM" id="SSF51735">
    <property type="entry name" value="NAD(P)-binding Rossmann-fold domains"/>
    <property type="match status" value="1"/>
</dbReference>